<dbReference type="SMART" id="SM00304">
    <property type="entry name" value="HAMP"/>
    <property type="match status" value="1"/>
</dbReference>
<evidence type="ECO:0000313" key="9">
    <source>
        <dbReference type="Proteomes" id="UP000186132"/>
    </source>
</evidence>
<evidence type="ECO:0000256" key="5">
    <source>
        <dbReference type="SAM" id="MobiDB-lite"/>
    </source>
</evidence>
<keyword evidence="9" id="KW-1185">Reference proteome</keyword>
<dbReference type="Gene3D" id="6.10.340.10">
    <property type="match status" value="1"/>
</dbReference>
<keyword evidence="1" id="KW-0145">Chemotaxis</keyword>
<feature type="region of interest" description="Disordered" evidence="5">
    <location>
        <begin position="300"/>
        <end position="320"/>
    </location>
</feature>
<evidence type="ECO:0000256" key="1">
    <source>
        <dbReference type="ARBA" id="ARBA00022500"/>
    </source>
</evidence>
<dbReference type="EMBL" id="FQVU01000005">
    <property type="protein sequence ID" value="SHH17539.1"/>
    <property type="molecule type" value="Genomic_DNA"/>
</dbReference>
<evidence type="ECO:0000256" key="4">
    <source>
        <dbReference type="ARBA" id="ARBA00029447"/>
    </source>
</evidence>
<dbReference type="Proteomes" id="UP000186132">
    <property type="component" value="Unassembled WGS sequence"/>
</dbReference>
<dbReference type="GO" id="GO:0004888">
    <property type="term" value="F:transmembrane signaling receptor activity"/>
    <property type="evidence" value="ECO:0007669"/>
    <property type="project" value="TreeGrafter"/>
</dbReference>
<keyword evidence="2 6" id="KW-0812">Transmembrane</keyword>
<dbReference type="SUPFAM" id="SSF158472">
    <property type="entry name" value="HAMP domain-like"/>
    <property type="match status" value="1"/>
</dbReference>
<evidence type="ECO:0000256" key="3">
    <source>
        <dbReference type="ARBA" id="ARBA00022989"/>
    </source>
</evidence>
<evidence type="ECO:0000259" key="7">
    <source>
        <dbReference type="PROSITE" id="PS50885"/>
    </source>
</evidence>
<dbReference type="AlphaFoldDB" id="A0A1M5QV10"/>
<name>A0A1M5QV10_9ACTN</name>
<dbReference type="InterPro" id="IPR024478">
    <property type="entry name" value="HlyB_4HB_MCP"/>
</dbReference>
<dbReference type="CDD" id="cd06225">
    <property type="entry name" value="HAMP"/>
    <property type="match status" value="1"/>
</dbReference>
<evidence type="ECO:0000256" key="6">
    <source>
        <dbReference type="SAM" id="Phobius"/>
    </source>
</evidence>
<dbReference type="OrthoDB" id="5190500at2"/>
<dbReference type="GO" id="GO:0005886">
    <property type="term" value="C:plasma membrane"/>
    <property type="evidence" value="ECO:0007669"/>
    <property type="project" value="TreeGrafter"/>
</dbReference>
<dbReference type="RefSeq" id="WP_143168221.1">
    <property type="nucleotide sequence ID" value="NZ_FQVU01000005.1"/>
</dbReference>
<evidence type="ECO:0000256" key="2">
    <source>
        <dbReference type="ARBA" id="ARBA00022692"/>
    </source>
</evidence>
<feature type="domain" description="HAMP" evidence="7">
    <location>
        <begin position="227"/>
        <end position="279"/>
    </location>
</feature>
<dbReference type="Pfam" id="PF12729">
    <property type="entry name" value="4HB_MCP_1"/>
    <property type="match status" value="1"/>
</dbReference>
<dbReference type="STRING" id="1206085.SAMN05443575_3353"/>
<dbReference type="PANTHER" id="PTHR43531:SF11">
    <property type="entry name" value="METHYL-ACCEPTING CHEMOTAXIS PROTEIN 3"/>
    <property type="match status" value="1"/>
</dbReference>
<accession>A0A1M5QV10</accession>
<feature type="non-terminal residue" evidence="8">
    <location>
        <position position="320"/>
    </location>
</feature>
<evidence type="ECO:0000313" key="8">
    <source>
        <dbReference type="EMBL" id="SHH17539.1"/>
    </source>
</evidence>
<protein>
    <submittedName>
        <fullName evidence="8">Methyl-accepting chemotaxis protein</fullName>
    </submittedName>
</protein>
<proteinExistence type="inferred from homology"/>
<reference evidence="8 9" key="1">
    <citation type="submission" date="2016-11" db="EMBL/GenBank/DDBJ databases">
        <authorList>
            <person name="Jaros S."/>
            <person name="Januszkiewicz K."/>
            <person name="Wedrychowicz H."/>
        </authorList>
    </citation>
    <scope>NUCLEOTIDE SEQUENCE [LARGE SCALE GENOMIC DNA]</scope>
    <source>
        <strain evidence="8 9">DSM 45627</strain>
    </source>
</reference>
<dbReference type="GO" id="GO:0006935">
    <property type="term" value="P:chemotaxis"/>
    <property type="evidence" value="ECO:0007669"/>
    <property type="project" value="UniProtKB-KW"/>
</dbReference>
<keyword evidence="6" id="KW-0472">Membrane</keyword>
<dbReference type="PANTHER" id="PTHR43531">
    <property type="entry name" value="PROTEIN ICFG"/>
    <property type="match status" value="1"/>
</dbReference>
<gene>
    <name evidence="8" type="ORF">SAMN05443575_3353</name>
</gene>
<dbReference type="Pfam" id="PF00672">
    <property type="entry name" value="HAMP"/>
    <property type="match status" value="1"/>
</dbReference>
<dbReference type="GO" id="GO:0007165">
    <property type="term" value="P:signal transduction"/>
    <property type="evidence" value="ECO:0007669"/>
    <property type="project" value="InterPro"/>
</dbReference>
<keyword evidence="3 6" id="KW-1133">Transmembrane helix</keyword>
<dbReference type="InterPro" id="IPR051310">
    <property type="entry name" value="MCP_chemotaxis"/>
</dbReference>
<dbReference type="PROSITE" id="PS50885">
    <property type="entry name" value="HAMP"/>
    <property type="match status" value="1"/>
</dbReference>
<feature type="transmembrane region" description="Helical" evidence="6">
    <location>
        <begin position="204"/>
        <end position="226"/>
    </location>
</feature>
<comment type="similarity">
    <text evidence="4">Belongs to the methyl-accepting chemotaxis (MCP) protein family.</text>
</comment>
<sequence length="320" mass="32934">MSAAQSTSRKGSATRWFADRGVKVKILAAVALACLVAVIVGVLGIRSLGDVADRGHSIYQENTLGVAQAGEIRAAFLTVRVDARGAPLASTRTDAQTAIDKMNADYAVFTKTLDAFLASNPDASYVASVKRVQALATNYMAAQKTLLEPLALAGKRAEWLSVNKAKVSPISDKLATTLDNLVTSESAEAADRDKQAQAAYHSQVVVAVVLLAVGIALALGLGYLVATAIARNTRKVQEATEALAAGNLNASAGLTSNDELGRMGASLDAAVANLRQVMSTVVENADSLAGSAEELSATSAQIASSAEDTSRQSAVATATA</sequence>
<organism evidence="8 9">
    <name type="scientific">Jatrophihabitans endophyticus</name>
    <dbReference type="NCBI Taxonomy" id="1206085"/>
    <lineage>
        <taxon>Bacteria</taxon>
        <taxon>Bacillati</taxon>
        <taxon>Actinomycetota</taxon>
        <taxon>Actinomycetes</taxon>
        <taxon>Jatrophihabitantales</taxon>
        <taxon>Jatrophihabitantaceae</taxon>
        <taxon>Jatrophihabitans</taxon>
    </lineage>
</organism>
<dbReference type="InterPro" id="IPR003660">
    <property type="entry name" value="HAMP_dom"/>
</dbReference>
<feature type="transmembrane region" description="Helical" evidence="6">
    <location>
        <begin position="26"/>
        <end position="45"/>
    </location>
</feature>